<protein>
    <submittedName>
        <fullName evidence="3">Endonuclease/exonuclease/phosphatase family protein</fullName>
    </submittedName>
</protein>
<keyword evidence="1" id="KW-0472">Membrane</keyword>
<feature type="transmembrane region" description="Helical" evidence="1">
    <location>
        <begin position="95"/>
        <end position="113"/>
    </location>
</feature>
<evidence type="ECO:0000256" key="1">
    <source>
        <dbReference type="SAM" id="Phobius"/>
    </source>
</evidence>
<accession>A0A552WJQ2</accession>
<dbReference type="InterPro" id="IPR036691">
    <property type="entry name" value="Endo/exonu/phosph_ase_sf"/>
</dbReference>
<dbReference type="Proteomes" id="UP000318693">
    <property type="component" value="Unassembled WGS sequence"/>
</dbReference>
<evidence type="ECO:0000259" key="2">
    <source>
        <dbReference type="Pfam" id="PF03372"/>
    </source>
</evidence>
<evidence type="ECO:0000313" key="4">
    <source>
        <dbReference type="Proteomes" id="UP000318693"/>
    </source>
</evidence>
<feature type="transmembrane region" description="Helical" evidence="1">
    <location>
        <begin position="125"/>
        <end position="143"/>
    </location>
</feature>
<dbReference type="AlphaFoldDB" id="A0A552WJQ2"/>
<dbReference type="Gene3D" id="3.60.10.10">
    <property type="entry name" value="Endonuclease/exonuclease/phosphatase"/>
    <property type="match status" value="1"/>
</dbReference>
<keyword evidence="3" id="KW-0378">Hydrolase</keyword>
<dbReference type="Pfam" id="PF03372">
    <property type="entry name" value="Exo_endo_phos"/>
    <property type="match status" value="1"/>
</dbReference>
<keyword evidence="3" id="KW-0269">Exonuclease</keyword>
<feature type="transmembrane region" description="Helical" evidence="1">
    <location>
        <begin position="45"/>
        <end position="65"/>
    </location>
</feature>
<keyword evidence="3" id="KW-0255">Endonuclease</keyword>
<dbReference type="GO" id="GO:0004527">
    <property type="term" value="F:exonuclease activity"/>
    <property type="evidence" value="ECO:0007669"/>
    <property type="project" value="UniProtKB-KW"/>
</dbReference>
<keyword evidence="3" id="KW-0540">Nuclease</keyword>
<keyword evidence="1" id="KW-1133">Transmembrane helix</keyword>
<dbReference type="SUPFAM" id="SSF56219">
    <property type="entry name" value="DNase I-like"/>
    <property type="match status" value="1"/>
</dbReference>
<name>A0A552WJQ2_9MICO</name>
<evidence type="ECO:0000313" key="3">
    <source>
        <dbReference type="EMBL" id="TRW42980.1"/>
    </source>
</evidence>
<organism evidence="3 4">
    <name type="scientific">Georgenia yuyongxinii</name>
    <dbReference type="NCBI Taxonomy" id="2589797"/>
    <lineage>
        <taxon>Bacteria</taxon>
        <taxon>Bacillati</taxon>
        <taxon>Actinomycetota</taxon>
        <taxon>Actinomycetes</taxon>
        <taxon>Micrococcales</taxon>
        <taxon>Bogoriellaceae</taxon>
        <taxon>Georgenia</taxon>
    </lineage>
</organism>
<proteinExistence type="predicted"/>
<keyword evidence="4" id="KW-1185">Reference proteome</keyword>
<comment type="caution">
    <text evidence="3">The sequence shown here is derived from an EMBL/GenBank/DDBJ whole genome shotgun (WGS) entry which is preliminary data.</text>
</comment>
<keyword evidence="1" id="KW-0812">Transmembrane</keyword>
<sequence length="392" mass="40968">MRGPGGRPLVPLRHGADHFGRYTSRMRRVPGSRISRRPSCHTRHMRVVVGWLLVLLLGTAAVLTLNPEWLARLNPDWAGLTTTYPISQVVALRPLLAAVFAVLALVVLAVGVFRRTRMRRGIKTLTLGLVLLAVAIGHAWVVWDRGMDNPGGLSADDGVRPAGAGTGAITVLTYNTLDGRTTAEDVADLAGQNGADIIALPETSLATAEEVAALMLAEGAPFQVFVDVKGEPAIGSTALLVASTLGEYVQTSAPETSFGAVRAEPASGVGPPVVAVHVSPPISRLTAQWQADLEAVTALCRGRDAAGLVVAGDLNATLDHRPLQDLGGCADAALAGGVGGVSTWPVRTPAWLGSAIDHVLVDTGRYRVTEAAVVQRGESDHRGVVARLLPGE</sequence>
<dbReference type="EMBL" id="VJXR01000115">
    <property type="protein sequence ID" value="TRW42980.1"/>
    <property type="molecule type" value="Genomic_DNA"/>
</dbReference>
<feature type="domain" description="Endonuclease/exonuclease/phosphatase" evidence="2">
    <location>
        <begin position="172"/>
        <end position="381"/>
    </location>
</feature>
<gene>
    <name evidence="3" type="ORF">FJ693_19495</name>
</gene>
<dbReference type="GO" id="GO:0004519">
    <property type="term" value="F:endonuclease activity"/>
    <property type="evidence" value="ECO:0007669"/>
    <property type="project" value="UniProtKB-KW"/>
</dbReference>
<dbReference type="InterPro" id="IPR005135">
    <property type="entry name" value="Endo/exonuclease/phosphatase"/>
</dbReference>
<reference evidence="3 4" key="1">
    <citation type="submission" date="2019-07" db="EMBL/GenBank/DDBJ databases">
        <title>Georgenia wutianyii sp. nov. and Georgenia *** sp. nov. isolated from plateau pika (Ochotona curzoniae) in the Qinghai-Tibet plateau of China.</title>
        <authorList>
            <person name="Tian Z."/>
        </authorList>
    </citation>
    <scope>NUCLEOTIDE SEQUENCE [LARGE SCALE GENOMIC DNA]</scope>
    <source>
        <strain evidence="3 4">Z446</strain>
    </source>
</reference>